<gene>
    <name evidence="6" type="ORF">V1264_006008</name>
</gene>
<feature type="compositionally biased region" description="Polar residues" evidence="4">
    <location>
        <begin position="270"/>
        <end position="283"/>
    </location>
</feature>
<evidence type="ECO:0000313" key="6">
    <source>
        <dbReference type="EMBL" id="KAK7094448.1"/>
    </source>
</evidence>
<comment type="function">
    <text evidence="3">Specifically acetylates 'Lys-40' in alpha-tubulin on the lumenal side of microtubules. Promotes microtubule destabilization and accelerates microtubule dynamics; this activity may be independent of acetylation activity. Acetylates alpha-tubulin with a slow enzymatic rate, due to a catalytic site that is not optimized for acetyl transfer. Enters the microtubule through each end and diffuses quickly throughout the lumen of microtubules. Acetylates only long/old microtubules because of its slow acetylation rate since it does not have time to act on dynamically unstable microtubules before the enzyme is released.</text>
</comment>
<dbReference type="Proteomes" id="UP001374579">
    <property type="component" value="Unassembled WGS sequence"/>
</dbReference>
<feature type="region of interest" description="Disordered" evidence="4">
    <location>
        <begin position="256"/>
        <end position="308"/>
    </location>
</feature>
<feature type="compositionally biased region" description="Low complexity" evidence="4">
    <location>
        <begin position="335"/>
        <end position="344"/>
    </location>
</feature>
<feature type="domain" description="N-acetyltransferase" evidence="5">
    <location>
        <begin position="1"/>
        <end position="185"/>
    </location>
</feature>
<evidence type="ECO:0000259" key="5">
    <source>
        <dbReference type="PROSITE" id="PS51730"/>
    </source>
</evidence>
<sequence>MEFNFSVNIILKDVITKVDSRLQVCRNAGARYQDARQRLFEIIDTMGDASAKAQGLPGAITTGRKLELSDHHLYVMTDPEGKEGLGAAVGILKIGRKRLFVYDRHGQQWEMNPLCILDFYVHESRQRMGCGRRLFDFMLKDENSCPQHLAVDRPSHKFASFLAKHYALRDEIPQVNNFVIFNGFFTKRPDSDFINNRRNANLGKPADYNANRGGTDVKQGFHNNYNIAHNYQRSNSTGNHGYWNTKVPAGLQTVAPQHQQETSLKDLNINPRSANNSHSSGNRMSPRGLSDIDLRSVSAGSGTNRAAGGASMQLQATMYSRHQLAPPKQPPPPQALHAAAQRPPSGKNRVVSCPPSGQKHPSGQKQAQQSTSGSRINATYREKSPPLLQREGPPRDYTDAFNLHQNYQGRAGHLAMPPDPRGGHSQPPANPAANKTGAGLPAVRDSNKPQPDSVRSVHSYGGGRGGGGVGGGGGGYYTNPGLLNTGDSSWTVFGVLRKQHQLSARTYCSSRLW</sequence>
<dbReference type="CDD" id="cd04301">
    <property type="entry name" value="NAT_SF"/>
    <property type="match status" value="1"/>
</dbReference>
<protein>
    <recommendedName>
        <fullName evidence="3">Alpha-tubulin N-acetyltransferase</fullName>
        <shortName evidence="3">Alpha-TAT</shortName>
        <shortName evidence="3">TAT</shortName>
        <ecNumber evidence="3">2.3.1.108</ecNumber>
    </recommendedName>
    <alternativeName>
        <fullName evidence="3">Acetyltransferase mec-17 homolog</fullName>
    </alternativeName>
</protein>
<dbReference type="GO" id="GO:0070507">
    <property type="term" value="P:regulation of microtubule cytoskeleton organization"/>
    <property type="evidence" value="ECO:0007669"/>
    <property type="project" value="UniProtKB-UniRule"/>
</dbReference>
<feature type="site" description="Crucial for catalytic activity" evidence="3">
    <location>
        <position position="54"/>
    </location>
</feature>
<keyword evidence="7" id="KW-1185">Reference proteome</keyword>
<feature type="region of interest" description="Disordered" evidence="4">
    <location>
        <begin position="322"/>
        <end position="472"/>
    </location>
</feature>
<feature type="binding site" evidence="3">
    <location>
        <begin position="155"/>
        <end position="164"/>
    </location>
    <ligand>
        <name>acetyl-CoA</name>
        <dbReference type="ChEBI" id="CHEBI:57288"/>
    </ligand>
</feature>
<dbReference type="GO" id="GO:0048666">
    <property type="term" value="P:neuron development"/>
    <property type="evidence" value="ECO:0007669"/>
    <property type="project" value="UniProtKB-UniRule"/>
</dbReference>
<accession>A0AAN9AW72</accession>
<keyword evidence="1 3" id="KW-0808">Transferase</keyword>
<evidence type="ECO:0000256" key="4">
    <source>
        <dbReference type="SAM" id="MobiDB-lite"/>
    </source>
</evidence>
<evidence type="ECO:0000256" key="3">
    <source>
        <dbReference type="HAMAP-Rule" id="MF_03130"/>
    </source>
</evidence>
<feature type="compositionally biased region" description="Gly residues" evidence="4">
    <location>
        <begin position="460"/>
        <end position="472"/>
    </location>
</feature>
<comment type="caution">
    <text evidence="6">The sequence shown here is derived from an EMBL/GenBank/DDBJ whole genome shotgun (WGS) entry which is preliminary data.</text>
</comment>
<reference evidence="6 7" key="1">
    <citation type="submission" date="2024-02" db="EMBL/GenBank/DDBJ databases">
        <title>Chromosome-scale genome assembly of the rough periwinkle Littorina saxatilis.</title>
        <authorList>
            <person name="De Jode A."/>
            <person name="Faria R."/>
            <person name="Formenti G."/>
            <person name="Sims Y."/>
            <person name="Smith T.P."/>
            <person name="Tracey A."/>
            <person name="Wood J.M.D."/>
            <person name="Zagrodzka Z.B."/>
            <person name="Johannesson K."/>
            <person name="Butlin R.K."/>
            <person name="Leder E.H."/>
        </authorList>
    </citation>
    <scope>NUCLEOTIDE SEQUENCE [LARGE SCALE GENOMIC DNA]</scope>
    <source>
        <strain evidence="6">Snail1</strain>
        <tissue evidence="6">Muscle</tissue>
    </source>
</reference>
<feature type="compositionally biased region" description="Polar residues" evidence="4">
    <location>
        <begin position="359"/>
        <end position="377"/>
    </location>
</feature>
<dbReference type="PANTHER" id="PTHR12327:SF0">
    <property type="entry name" value="ALPHA-TUBULIN N-ACETYLTRANSFERASE 1"/>
    <property type="match status" value="1"/>
</dbReference>
<dbReference type="EC" id="2.3.1.108" evidence="3"/>
<dbReference type="Pfam" id="PF05301">
    <property type="entry name" value="Acetyltransf_16"/>
    <property type="match status" value="1"/>
</dbReference>
<keyword evidence="2 3" id="KW-0012">Acyltransferase</keyword>
<dbReference type="PANTHER" id="PTHR12327">
    <property type="entry name" value="ALPHA-TUBULIN N-ACETYLTRANSFERASE 1"/>
    <property type="match status" value="1"/>
</dbReference>
<organism evidence="6 7">
    <name type="scientific">Littorina saxatilis</name>
    <dbReference type="NCBI Taxonomy" id="31220"/>
    <lineage>
        <taxon>Eukaryota</taxon>
        <taxon>Metazoa</taxon>
        <taxon>Spiralia</taxon>
        <taxon>Lophotrochozoa</taxon>
        <taxon>Mollusca</taxon>
        <taxon>Gastropoda</taxon>
        <taxon>Caenogastropoda</taxon>
        <taxon>Littorinimorpha</taxon>
        <taxon>Littorinoidea</taxon>
        <taxon>Littorinidae</taxon>
        <taxon>Littorina</taxon>
    </lineage>
</organism>
<dbReference type="PROSITE" id="PS51730">
    <property type="entry name" value="GNAT_ATAT"/>
    <property type="match status" value="1"/>
</dbReference>
<evidence type="ECO:0000313" key="7">
    <source>
        <dbReference type="Proteomes" id="UP001374579"/>
    </source>
</evidence>
<comment type="catalytic activity">
    <reaction evidence="3">
        <text>L-lysyl-[alpha-tubulin] + acetyl-CoA = N(6)-acetyl-L-lysyl-[alpha-tubulin] + CoA + H(+)</text>
        <dbReference type="Rhea" id="RHEA:15277"/>
        <dbReference type="Rhea" id="RHEA-COMP:11278"/>
        <dbReference type="Rhea" id="RHEA-COMP:11279"/>
        <dbReference type="ChEBI" id="CHEBI:15378"/>
        <dbReference type="ChEBI" id="CHEBI:29969"/>
        <dbReference type="ChEBI" id="CHEBI:57287"/>
        <dbReference type="ChEBI" id="CHEBI:57288"/>
        <dbReference type="ChEBI" id="CHEBI:61930"/>
        <dbReference type="EC" id="2.3.1.108"/>
    </reaction>
</comment>
<dbReference type="GO" id="GO:0005874">
    <property type="term" value="C:microtubule"/>
    <property type="evidence" value="ECO:0007669"/>
    <property type="project" value="InterPro"/>
</dbReference>
<dbReference type="Gene3D" id="3.40.630.30">
    <property type="match status" value="1"/>
</dbReference>
<name>A0AAN9AW72_9CAEN</name>
<dbReference type="InterPro" id="IPR007965">
    <property type="entry name" value="GNAT_ATAT"/>
</dbReference>
<dbReference type="EMBL" id="JBAMIC010000018">
    <property type="protein sequence ID" value="KAK7094448.1"/>
    <property type="molecule type" value="Genomic_DNA"/>
</dbReference>
<comment type="similarity">
    <text evidence="3">Belongs to the acetyltransferase ATAT1 family.</text>
</comment>
<proteinExistence type="inferred from homology"/>
<feature type="binding site" evidence="3">
    <location>
        <begin position="119"/>
        <end position="132"/>
    </location>
    <ligand>
        <name>acetyl-CoA</name>
        <dbReference type="ChEBI" id="CHEBI:57288"/>
    </ligand>
</feature>
<dbReference type="HAMAP" id="MF_03130">
    <property type="entry name" value="mec17"/>
    <property type="match status" value="1"/>
</dbReference>
<evidence type="ECO:0000256" key="2">
    <source>
        <dbReference type="ARBA" id="ARBA00023315"/>
    </source>
</evidence>
<dbReference type="AlphaFoldDB" id="A0AAN9AW72"/>
<evidence type="ECO:0000256" key="1">
    <source>
        <dbReference type="ARBA" id="ARBA00022679"/>
    </source>
</evidence>
<dbReference type="GO" id="GO:0019799">
    <property type="term" value="F:tubulin N-acetyltransferase activity"/>
    <property type="evidence" value="ECO:0007669"/>
    <property type="project" value="UniProtKB-UniRule"/>
</dbReference>
<dbReference type="InterPro" id="IPR038746">
    <property type="entry name" value="Atat"/>
</dbReference>